<sequence length="152" mass="16024">MESVIVQMVVISLLPICCAVTLFTSVALGASATIVVIGLANYREILQWYRRRIGSLLDRVLYSSAGQVLPAFALRRRDGGGSKCGDGLEGLRCLLIFIHGGGFGEIAANMYAHVSCGMRRPLASPALEVPALSVGCVSLIRTTAGKSAAREG</sequence>
<gene>
    <name evidence="2" type="ORF">CB5_LOCUS8624</name>
</gene>
<proteinExistence type="predicted"/>
<keyword evidence="1" id="KW-0472">Membrane</keyword>
<evidence type="ECO:0000313" key="2">
    <source>
        <dbReference type="EMBL" id="CAD1825413.1"/>
    </source>
</evidence>
<evidence type="ECO:0000256" key="1">
    <source>
        <dbReference type="SAM" id="Phobius"/>
    </source>
</evidence>
<dbReference type="EMBL" id="LR862145">
    <property type="protein sequence ID" value="CAD1825413.1"/>
    <property type="molecule type" value="Genomic_DNA"/>
</dbReference>
<name>A0A6V7P3J9_ANACO</name>
<protein>
    <submittedName>
        <fullName evidence="2">Uncharacterized protein</fullName>
    </submittedName>
</protein>
<dbReference type="AlphaFoldDB" id="A0A6V7P3J9"/>
<accession>A0A6V7P3J9</accession>
<keyword evidence="1" id="KW-1133">Transmembrane helix</keyword>
<organism evidence="2">
    <name type="scientific">Ananas comosus var. bracteatus</name>
    <name type="common">red pineapple</name>
    <dbReference type="NCBI Taxonomy" id="296719"/>
    <lineage>
        <taxon>Eukaryota</taxon>
        <taxon>Viridiplantae</taxon>
        <taxon>Streptophyta</taxon>
        <taxon>Embryophyta</taxon>
        <taxon>Tracheophyta</taxon>
        <taxon>Spermatophyta</taxon>
        <taxon>Magnoliopsida</taxon>
        <taxon>Liliopsida</taxon>
        <taxon>Poales</taxon>
        <taxon>Bromeliaceae</taxon>
        <taxon>Bromelioideae</taxon>
        <taxon>Ananas</taxon>
    </lineage>
</organism>
<feature type="transmembrane region" description="Helical" evidence="1">
    <location>
        <begin position="12"/>
        <end position="42"/>
    </location>
</feature>
<reference evidence="2" key="1">
    <citation type="submission" date="2020-07" db="EMBL/GenBank/DDBJ databases">
        <authorList>
            <person name="Lin J."/>
        </authorList>
    </citation>
    <scope>NUCLEOTIDE SEQUENCE</scope>
</reference>
<keyword evidence="1" id="KW-0812">Transmembrane</keyword>